<evidence type="ECO:0000313" key="2">
    <source>
        <dbReference type="Proteomes" id="UP001341840"/>
    </source>
</evidence>
<dbReference type="Proteomes" id="UP001341840">
    <property type="component" value="Unassembled WGS sequence"/>
</dbReference>
<keyword evidence="2" id="KW-1185">Reference proteome</keyword>
<protein>
    <submittedName>
        <fullName evidence="1">Uncharacterized protein</fullName>
    </submittedName>
</protein>
<reference evidence="1 2" key="1">
    <citation type="journal article" date="2023" name="Plants (Basel)">
        <title>Bridging the Gap: Combining Genomics and Transcriptomics Approaches to Understand Stylosanthes scabra, an Orphan Legume from the Brazilian Caatinga.</title>
        <authorList>
            <person name="Ferreira-Neto J.R.C."/>
            <person name="da Silva M.D."/>
            <person name="Binneck E."/>
            <person name="de Melo N.F."/>
            <person name="da Silva R.H."/>
            <person name="de Melo A.L.T.M."/>
            <person name="Pandolfi V."/>
            <person name="Bustamante F.O."/>
            <person name="Brasileiro-Vidal A.C."/>
            <person name="Benko-Iseppon A.M."/>
        </authorList>
    </citation>
    <scope>NUCLEOTIDE SEQUENCE [LARGE SCALE GENOMIC DNA]</scope>
    <source>
        <tissue evidence="1">Leaves</tissue>
    </source>
</reference>
<dbReference type="EMBL" id="JASCZI010121794">
    <property type="protein sequence ID" value="MED6162968.1"/>
    <property type="molecule type" value="Genomic_DNA"/>
</dbReference>
<organism evidence="1 2">
    <name type="scientific">Stylosanthes scabra</name>
    <dbReference type="NCBI Taxonomy" id="79078"/>
    <lineage>
        <taxon>Eukaryota</taxon>
        <taxon>Viridiplantae</taxon>
        <taxon>Streptophyta</taxon>
        <taxon>Embryophyta</taxon>
        <taxon>Tracheophyta</taxon>
        <taxon>Spermatophyta</taxon>
        <taxon>Magnoliopsida</taxon>
        <taxon>eudicotyledons</taxon>
        <taxon>Gunneridae</taxon>
        <taxon>Pentapetalae</taxon>
        <taxon>rosids</taxon>
        <taxon>fabids</taxon>
        <taxon>Fabales</taxon>
        <taxon>Fabaceae</taxon>
        <taxon>Papilionoideae</taxon>
        <taxon>50 kb inversion clade</taxon>
        <taxon>dalbergioids sensu lato</taxon>
        <taxon>Dalbergieae</taxon>
        <taxon>Pterocarpus clade</taxon>
        <taxon>Stylosanthes</taxon>
    </lineage>
</organism>
<sequence>MDAITKTFRTRTRTPILKIFAREERKEKRKERLEKELEVWWWCYYSPSTSDGHNFHTGTPIDAPFVATRSSRYPLRFYPTIEAVLAQARIMSYHPCVRMKVCYELWEAKEGLVEAIASLRMLGE</sequence>
<comment type="caution">
    <text evidence="1">The sequence shown here is derived from an EMBL/GenBank/DDBJ whole genome shotgun (WGS) entry which is preliminary data.</text>
</comment>
<evidence type="ECO:0000313" key="1">
    <source>
        <dbReference type="EMBL" id="MED6162968.1"/>
    </source>
</evidence>
<accession>A0ABU6USI0</accession>
<name>A0ABU6USI0_9FABA</name>
<proteinExistence type="predicted"/>
<gene>
    <name evidence="1" type="ORF">PIB30_075535</name>
</gene>